<accession>A0AAV0UAP8</accession>
<feature type="domain" description="Myb-like" evidence="2">
    <location>
        <begin position="102"/>
        <end position="150"/>
    </location>
</feature>
<evidence type="ECO:0000313" key="5">
    <source>
        <dbReference type="Proteomes" id="UP001162029"/>
    </source>
</evidence>
<feature type="region of interest" description="Disordered" evidence="1">
    <location>
        <begin position="176"/>
        <end position="196"/>
    </location>
</feature>
<feature type="region of interest" description="Disordered" evidence="1">
    <location>
        <begin position="227"/>
        <end position="257"/>
    </location>
</feature>
<dbReference type="SMART" id="SM00717">
    <property type="entry name" value="SANT"/>
    <property type="match status" value="1"/>
</dbReference>
<comment type="caution">
    <text evidence="4">The sequence shown here is derived from an EMBL/GenBank/DDBJ whole genome shotgun (WGS) entry which is preliminary data.</text>
</comment>
<dbReference type="Proteomes" id="UP001162029">
    <property type="component" value="Unassembled WGS sequence"/>
</dbReference>
<dbReference type="AlphaFoldDB" id="A0AAV0UAP8"/>
<feature type="domain" description="HTH myb-type" evidence="3">
    <location>
        <begin position="94"/>
        <end position="154"/>
    </location>
</feature>
<gene>
    <name evidence="4" type="ORF">PDE001_LOCUS5311</name>
</gene>
<organism evidence="4 5">
    <name type="scientific">Peronospora destructor</name>
    <dbReference type="NCBI Taxonomy" id="86335"/>
    <lineage>
        <taxon>Eukaryota</taxon>
        <taxon>Sar</taxon>
        <taxon>Stramenopiles</taxon>
        <taxon>Oomycota</taxon>
        <taxon>Peronosporomycetes</taxon>
        <taxon>Peronosporales</taxon>
        <taxon>Peronosporaceae</taxon>
        <taxon>Peronospora</taxon>
    </lineage>
</organism>
<dbReference type="PROSITE" id="PS51294">
    <property type="entry name" value="HTH_MYB"/>
    <property type="match status" value="1"/>
</dbReference>
<dbReference type="InterPro" id="IPR001005">
    <property type="entry name" value="SANT/Myb"/>
</dbReference>
<name>A0AAV0UAP8_9STRA</name>
<keyword evidence="5" id="KW-1185">Reference proteome</keyword>
<feature type="compositionally biased region" description="Low complexity" evidence="1">
    <location>
        <begin position="1"/>
        <end position="13"/>
    </location>
</feature>
<dbReference type="PROSITE" id="PS50090">
    <property type="entry name" value="MYB_LIKE"/>
    <property type="match status" value="1"/>
</dbReference>
<sequence>MSSLSASIRRISSVTSSDRQRKEHSLRNFAASLGQHSQLSDEDVAMRSRQLDFGSAEDGDMDDENEEDTDDNNSSGESLQADDVMEGSNARRRGRRRQTVFWSDEEEKFLCRGVKKYKAGKWKQILIDGQDVFSKHRTNVDLKDKWKNMQKTKLTTRQRTAKGNNLTPHVELEEQPTVHRASKATVKKSRSHDDASDILPVNRARLRTNRRAAVAANRAIASVKNQEVDVDSLPSEEDEDYSGEESGDGSDFKPTGSYDRSEQIVLKFVTDRSFPELIEVRVNLDACKGVSALKKLLRSSILSDVSPNTEVQMIGLKSRQLFDDDELLSQCIKKNGVDFFLVFEDVPKCLREHVTDTIDTRLAL</sequence>
<feature type="compositionally biased region" description="Acidic residues" evidence="1">
    <location>
        <begin position="55"/>
        <end position="71"/>
    </location>
</feature>
<evidence type="ECO:0000256" key="1">
    <source>
        <dbReference type="SAM" id="MobiDB-lite"/>
    </source>
</evidence>
<protein>
    <submittedName>
        <fullName evidence="4">Uncharacterized protein</fullName>
    </submittedName>
</protein>
<evidence type="ECO:0000259" key="3">
    <source>
        <dbReference type="PROSITE" id="PS51294"/>
    </source>
</evidence>
<dbReference type="InterPro" id="IPR009057">
    <property type="entry name" value="Homeodomain-like_sf"/>
</dbReference>
<feature type="region of interest" description="Disordered" evidence="1">
    <location>
        <begin position="1"/>
        <end position="97"/>
    </location>
</feature>
<dbReference type="PANTHER" id="PTHR46993:SF6">
    <property type="entry name" value="MYB TRANSCRIPTION FACTOR"/>
    <property type="match status" value="1"/>
</dbReference>
<evidence type="ECO:0000259" key="2">
    <source>
        <dbReference type="PROSITE" id="PS50090"/>
    </source>
</evidence>
<feature type="compositionally biased region" description="Acidic residues" evidence="1">
    <location>
        <begin position="228"/>
        <end position="248"/>
    </location>
</feature>
<dbReference type="PANTHER" id="PTHR46993">
    <property type="entry name" value="MYB TRANSCRIPTION FACTOR"/>
    <property type="match status" value="1"/>
</dbReference>
<reference evidence="4" key="1">
    <citation type="submission" date="2022-12" db="EMBL/GenBank/DDBJ databases">
        <authorList>
            <person name="Webb A."/>
        </authorList>
    </citation>
    <scope>NUCLEOTIDE SEQUENCE</scope>
    <source>
        <strain evidence="4">Pd1</strain>
    </source>
</reference>
<dbReference type="CDD" id="cd11660">
    <property type="entry name" value="SANT_TRF"/>
    <property type="match status" value="1"/>
</dbReference>
<dbReference type="EMBL" id="CANTFM010000991">
    <property type="protein sequence ID" value="CAI5733133.1"/>
    <property type="molecule type" value="Genomic_DNA"/>
</dbReference>
<evidence type="ECO:0000313" key="4">
    <source>
        <dbReference type="EMBL" id="CAI5733133.1"/>
    </source>
</evidence>
<dbReference type="Pfam" id="PF13921">
    <property type="entry name" value="Myb_DNA-bind_6"/>
    <property type="match status" value="1"/>
</dbReference>
<feature type="compositionally biased region" description="Basic residues" evidence="1">
    <location>
        <begin position="180"/>
        <end position="190"/>
    </location>
</feature>
<proteinExistence type="predicted"/>
<dbReference type="Gene3D" id="1.10.246.220">
    <property type="match status" value="1"/>
</dbReference>
<dbReference type="InterPro" id="IPR017930">
    <property type="entry name" value="Myb_dom"/>
</dbReference>
<dbReference type="SUPFAM" id="SSF46689">
    <property type="entry name" value="Homeodomain-like"/>
    <property type="match status" value="1"/>
</dbReference>